<accession>A0A9X5GSH6</accession>
<organism evidence="10 11">
    <name type="scientific">Parablautia muri</name>
    <dbReference type="NCBI Taxonomy" id="2320879"/>
    <lineage>
        <taxon>Bacteria</taxon>
        <taxon>Bacillati</taxon>
        <taxon>Bacillota</taxon>
        <taxon>Clostridia</taxon>
        <taxon>Lachnospirales</taxon>
        <taxon>Lachnospiraceae</taxon>
        <taxon>Parablautia</taxon>
    </lineage>
</organism>
<dbReference type="SUPFAM" id="SSF89550">
    <property type="entry name" value="PHP domain-like"/>
    <property type="match status" value="1"/>
</dbReference>
<protein>
    <recommendedName>
        <fullName evidence="3 8">Histidinol-phosphatase</fullName>
        <shortName evidence="8">HolPase</shortName>
        <ecNumber evidence="3 8">3.1.3.15</ecNumber>
    </recommendedName>
</protein>
<dbReference type="CDD" id="cd12110">
    <property type="entry name" value="PHP_HisPPase_Hisj_like"/>
    <property type="match status" value="1"/>
</dbReference>
<dbReference type="EMBL" id="QZDT01000030">
    <property type="protein sequence ID" value="NBJ94103.1"/>
    <property type="molecule type" value="Genomic_DNA"/>
</dbReference>
<sequence length="264" mass="30634">MLTIKNNFHTHCQRCKHALGQEEDYVKSALSSGLSQLGFSDHAPYLKPEADFGRRMEFHELKDYLETVDTLSEKYKDKIKIRKGLEIEYLPKYFNYYEELLTKWNVEYLLLGEHFYINAEGEYGNTYEITSTDEYIFYARTLTEGMKTGLFKAVAHPDLYLLNPYAWNNDCQKAADMIIDTAVTTGTILEYNANGFRRGLRLYPDGTRYPYPDDRFWLLAAKAPVKVIVGSDCHEPKYMWDDAMELAYEKLQSLGICPILDLGI</sequence>
<evidence type="ECO:0000256" key="4">
    <source>
        <dbReference type="ARBA" id="ARBA00022605"/>
    </source>
</evidence>
<dbReference type="AlphaFoldDB" id="A0A9X5GSH6"/>
<evidence type="ECO:0000256" key="6">
    <source>
        <dbReference type="ARBA" id="ARBA00023102"/>
    </source>
</evidence>
<dbReference type="Proteomes" id="UP001154420">
    <property type="component" value="Unassembled WGS sequence"/>
</dbReference>
<dbReference type="InterPro" id="IPR010140">
    <property type="entry name" value="Histidinol_P_phosphatase_HisJ"/>
</dbReference>
<comment type="pathway">
    <text evidence="1 8">Amino-acid biosynthesis; L-histidine biosynthesis; L-histidine from 5-phospho-alpha-D-ribose 1-diphosphate: step 8/9.</text>
</comment>
<keyword evidence="5 8" id="KW-0378">Hydrolase</keyword>
<dbReference type="RefSeq" id="WP_160561143.1">
    <property type="nucleotide sequence ID" value="NZ_QZDT01000030.1"/>
</dbReference>
<dbReference type="InterPro" id="IPR004013">
    <property type="entry name" value="PHP_dom"/>
</dbReference>
<dbReference type="Pfam" id="PF02811">
    <property type="entry name" value="PHP"/>
    <property type="match status" value="1"/>
</dbReference>
<dbReference type="OrthoDB" id="9775255at2"/>
<comment type="caution">
    <text evidence="10">The sequence shown here is derived from an EMBL/GenBank/DDBJ whole genome shotgun (WGS) entry which is preliminary data.</text>
</comment>
<feature type="domain" description="PHP" evidence="9">
    <location>
        <begin position="8"/>
        <end position="193"/>
    </location>
</feature>
<comment type="similarity">
    <text evidence="2 8">Belongs to the PHP hydrolase family. HisK subfamily.</text>
</comment>
<evidence type="ECO:0000256" key="5">
    <source>
        <dbReference type="ARBA" id="ARBA00022801"/>
    </source>
</evidence>
<evidence type="ECO:0000259" key="9">
    <source>
        <dbReference type="Pfam" id="PF02811"/>
    </source>
</evidence>
<reference evidence="10" key="1">
    <citation type="submission" date="2018-09" db="EMBL/GenBank/DDBJ databases">
        <title>Murine metabolic-syndrome-specific gut microbial biobank.</title>
        <authorList>
            <person name="Liu C."/>
        </authorList>
    </citation>
    <scope>NUCLEOTIDE SEQUENCE</scope>
    <source>
        <strain evidence="10">D42-62</strain>
    </source>
</reference>
<dbReference type="PANTHER" id="PTHR21039">
    <property type="entry name" value="HISTIDINOL PHOSPHATASE-RELATED"/>
    <property type="match status" value="1"/>
</dbReference>
<keyword evidence="6 8" id="KW-0368">Histidine biosynthesis</keyword>
<dbReference type="EC" id="3.1.3.15" evidence="3 8"/>
<evidence type="ECO:0000256" key="8">
    <source>
        <dbReference type="RuleBase" id="RU366003"/>
    </source>
</evidence>
<dbReference type="GO" id="GO:0005737">
    <property type="term" value="C:cytoplasm"/>
    <property type="evidence" value="ECO:0007669"/>
    <property type="project" value="TreeGrafter"/>
</dbReference>
<dbReference type="PANTHER" id="PTHR21039:SF0">
    <property type="entry name" value="HISTIDINOL-PHOSPHATASE"/>
    <property type="match status" value="1"/>
</dbReference>
<evidence type="ECO:0000256" key="3">
    <source>
        <dbReference type="ARBA" id="ARBA00013085"/>
    </source>
</evidence>
<keyword evidence="4 8" id="KW-0028">Amino-acid biosynthesis</keyword>
<keyword evidence="11" id="KW-1185">Reference proteome</keyword>
<evidence type="ECO:0000256" key="2">
    <source>
        <dbReference type="ARBA" id="ARBA00009152"/>
    </source>
</evidence>
<evidence type="ECO:0000256" key="7">
    <source>
        <dbReference type="ARBA" id="ARBA00049158"/>
    </source>
</evidence>
<dbReference type="GO" id="GO:0000105">
    <property type="term" value="P:L-histidine biosynthetic process"/>
    <property type="evidence" value="ECO:0007669"/>
    <property type="project" value="UniProtKB-UniRule"/>
</dbReference>
<evidence type="ECO:0000256" key="1">
    <source>
        <dbReference type="ARBA" id="ARBA00004970"/>
    </source>
</evidence>
<dbReference type="InterPro" id="IPR016195">
    <property type="entry name" value="Pol/histidinol_Pase-like"/>
</dbReference>
<evidence type="ECO:0000313" key="11">
    <source>
        <dbReference type="Proteomes" id="UP001154420"/>
    </source>
</evidence>
<gene>
    <name evidence="10" type="ORF">D5281_16295</name>
</gene>
<comment type="catalytic activity">
    <reaction evidence="7 8">
        <text>L-histidinol phosphate + H2O = L-histidinol + phosphate</text>
        <dbReference type="Rhea" id="RHEA:14465"/>
        <dbReference type="ChEBI" id="CHEBI:15377"/>
        <dbReference type="ChEBI" id="CHEBI:43474"/>
        <dbReference type="ChEBI" id="CHEBI:57699"/>
        <dbReference type="ChEBI" id="CHEBI:57980"/>
        <dbReference type="EC" id="3.1.3.15"/>
    </reaction>
</comment>
<name>A0A9X5GSH6_9FIRM</name>
<dbReference type="NCBIfam" id="TIGR01856">
    <property type="entry name" value="hisJ_fam"/>
    <property type="match status" value="1"/>
</dbReference>
<proteinExistence type="inferred from homology"/>
<evidence type="ECO:0000313" key="10">
    <source>
        <dbReference type="EMBL" id="NBJ94103.1"/>
    </source>
</evidence>
<dbReference type="Gene3D" id="3.20.20.140">
    <property type="entry name" value="Metal-dependent hydrolases"/>
    <property type="match status" value="1"/>
</dbReference>
<dbReference type="GO" id="GO:0004401">
    <property type="term" value="F:histidinol-phosphatase activity"/>
    <property type="evidence" value="ECO:0007669"/>
    <property type="project" value="UniProtKB-UniRule"/>
</dbReference>